<dbReference type="EC" id="3.1.3.48" evidence="2"/>
<protein>
    <recommendedName>
        <fullName evidence="2">protein-tyrosine-phosphatase</fullName>
        <ecNumber evidence="2">3.1.3.48</ecNumber>
    </recommendedName>
</protein>
<name>A0ABQ5NBB4_9CLOT</name>
<feature type="domain" description="Phosphotyrosine protein phosphatase I" evidence="6">
    <location>
        <begin position="2"/>
        <end position="147"/>
    </location>
</feature>
<dbReference type="CDD" id="cd16343">
    <property type="entry name" value="LMWPTP"/>
    <property type="match status" value="1"/>
</dbReference>
<dbReference type="Proteomes" id="UP001208567">
    <property type="component" value="Unassembled WGS sequence"/>
</dbReference>
<dbReference type="InterPro" id="IPR017867">
    <property type="entry name" value="Tyr_phospatase_low_mol_wt"/>
</dbReference>
<proteinExistence type="inferred from homology"/>
<comment type="similarity">
    <text evidence="1">Belongs to the low molecular weight phosphotyrosine protein phosphatase family.</text>
</comment>
<comment type="catalytic activity">
    <reaction evidence="5">
        <text>O-phospho-L-tyrosyl-[protein] + H2O = L-tyrosyl-[protein] + phosphate</text>
        <dbReference type="Rhea" id="RHEA:10684"/>
        <dbReference type="Rhea" id="RHEA-COMP:10136"/>
        <dbReference type="Rhea" id="RHEA-COMP:20101"/>
        <dbReference type="ChEBI" id="CHEBI:15377"/>
        <dbReference type="ChEBI" id="CHEBI:43474"/>
        <dbReference type="ChEBI" id="CHEBI:46858"/>
        <dbReference type="ChEBI" id="CHEBI:61978"/>
        <dbReference type="EC" id="3.1.3.48"/>
    </reaction>
</comment>
<dbReference type="SUPFAM" id="SSF52788">
    <property type="entry name" value="Phosphotyrosine protein phosphatases I"/>
    <property type="match status" value="1"/>
</dbReference>
<comment type="caution">
    <text evidence="7">The sequence shown here is derived from an EMBL/GenBank/DDBJ whole genome shotgun (WGS) entry which is preliminary data.</text>
</comment>
<dbReference type="InterPro" id="IPR036196">
    <property type="entry name" value="Ptyr_pPase_sf"/>
</dbReference>
<dbReference type="PANTHER" id="PTHR11717">
    <property type="entry name" value="LOW MOLECULAR WEIGHT PROTEIN TYROSINE PHOSPHATASE"/>
    <property type="match status" value="1"/>
</dbReference>
<keyword evidence="4" id="KW-0904">Protein phosphatase</keyword>
<reference evidence="7 8" key="1">
    <citation type="journal article" date="2024" name="Int. J. Syst. Evol. Microbiol.">
        <title>Clostridium omnivorum sp. nov., isolated from anoxic soil under the treatment of reductive soil disinfestation.</title>
        <authorList>
            <person name="Ueki A."/>
            <person name="Tonouchi A."/>
            <person name="Kaku N."/>
            <person name="Honma S."/>
            <person name="Ueki K."/>
        </authorList>
    </citation>
    <scope>NUCLEOTIDE SEQUENCE [LARGE SCALE GENOMIC DNA]</scope>
    <source>
        <strain evidence="7 8">E14</strain>
    </source>
</reference>
<keyword evidence="3" id="KW-0378">Hydrolase</keyword>
<evidence type="ECO:0000259" key="6">
    <source>
        <dbReference type="SMART" id="SM00226"/>
    </source>
</evidence>
<evidence type="ECO:0000256" key="3">
    <source>
        <dbReference type="ARBA" id="ARBA00022801"/>
    </source>
</evidence>
<keyword evidence="8" id="KW-1185">Reference proteome</keyword>
<dbReference type="PRINTS" id="PR00719">
    <property type="entry name" value="LMWPTPASE"/>
</dbReference>
<dbReference type="InterPro" id="IPR023485">
    <property type="entry name" value="Ptyr_pPase"/>
</dbReference>
<dbReference type="Gene3D" id="3.40.50.2300">
    <property type="match status" value="1"/>
</dbReference>
<dbReference type="Pfam" id="PF01451">
    <property type="entry name" value="LMWPc"/>
    <property type="match status" value="1"/>
</dbReference>
<organism evidence="7 8">
    <name type="scientific">Clostridium omnivorum</name>
    <dbReference type="NCBI Taxonomy" id="1604902"/>
    <lineage>
        <taxon>Bacteria</taxon>
        <taxon>Bacillati</taxon>
        <taxon>Bacillota</taxon>
        <taxon>Clostridia</taxon>
        <taxon>Eubacteriales</taxon>
        <taxon>Clostridiaceae</taxon>
        <taxon>Clostridium</taxon>
    </lineage>
</organism>
<sequence length="154" mass="17719">MIKIMFVCHGNICRSPMAEFVFLHMVKEKHLSHRFCIASSATSREEIGNSVHFGTKTKLREVGISCDGKRAIQLTKQDYEMYDYIICMDSYNIKNVMRIVGQDKDGKIFRLLDFTPCPRDIADPWYTGNFDETYNDIIEGCTALLDSILKVRCS</sequence>
<evidence type="ECO:0000313" key="8">
    <source>
        <dbReference type="Proteomes" id="UP001208567"/>
    </source>
</evidence>
<evidence type="ECO:0000256" key="1">
    <source>
        <dbReference type="ARBA" id="ARBA00011063"/>
    </source>
</evidence>
<dbReference type="RefSeq" id="WP_264851793.1">
    <property type="nucleotide sequence ID" value="NZ_BRXR01000001.1"/>
</dbReference>
<gene>
    <name evidence="7" type="ORF">bsdE14_38960</name>
</gene>
<dbReference type="SMART" id="SM00226">
    <property type="entry name" value="LMWPc"/>
    <property type="match status" value="1"/>
</dbReference>
<dbReference type="InterPro" id="IPR050438">
    <property type="entry name" value="LMW_PTPase"/>
</dbReference>
<dbReference type="PANTHER" id="PTHR11717:SF7">
    <property type="entry name" value="LOW MOLECULAR WEIGHT PHOSPHOTYROSINE PROTEIN PHOSPHATASE"/>
    <property type="match status" value="1"/>
</dbReference>
<evidence type="ECO:0000256" key="2">
    <source>
        <dbReference type="ARBA" id="ARBA00013064"/>
    </source>
</evidence>
<accession>A0ABQ5NBB4</accession>
<evidence type="ECO:0000256" key="4">
    <source>
        <dbReference type="ARBA" id="ARBA00022912"/>
    </source>
</evidence>
<dbReference type="EMBL" id="BRXR01000001">
    <property type="protein sequence ID" value="GLC32486.1"/>
    <property type="molecule type" value="Genomic_DNA"/>
</dbReference>
<evidence type="ECO:0000256" key="5">
    <source>
        <dbReference type="ARBA" id="ARBA00051722"/>
    </source>
</evidence>
<evidence type="ECO:0000313" key="7">
    <source>
        <dbReference type="EMBL" id="GLC32486.1"/>
    </source>
</evidence>